<organism evidence="1 2">
    <name type="scientific">Dorea longicatena</name>
    <dbReference type="NCBI Taxonomy" id="88431"/>
    <lineage>
        <taxon>Bacteria</taxon>
        <taxon>Bacillati</taxon>
        <taxon>Bacillota</taxon>
        <taxon>Clostridia</taxon>
        <taxon>Lachnospirales</taxon>
        <taxon>Lachnospiraceae</taxon>
        <taxon>Dorea</taxon>
    </lineage>
</organism>
<dbReference type="AlphaFoldDB" id="A0A174P4G4"/>
<reference evidence="1 2" key="1">
    <citation type="submission" date="2015-09" db="EMBL/GenBank/DDBJ databases">
        <authorList>
            <consortium name="Pathogen Informatics"/>
        </authorList>
    </citation>
    <scope>NUCLEOTIDE SEQUENCE [LARGE SCALE GENOMIC DNA]</scope>
    <source>
        <strain evidence="1 2">2789STDY5834914</strain>
    </source>
</reference>
<evidence type="ECO:0000313" key="2">
    <source>
        <dbReference type="Proteomes" id="UP000095485"/>
    </source>
</evidence>
<dbReference type="Proteomes" id="UP000095485">
    <property type="component" value="Unassembled WGS sequence"/>
</dbReference>
<dbReference type="InterPro" id="IPR009229">
    <property type="entry name" value="AgrD"/>
</dbReference>
<proteinExistence type="predicted"/>
<protein>
    <submittedName>
        <fullName evidence="1">Cyclic lactone autoinducer peptide</fullName>
    </submittedName>
</protein>
<dbReference type="RefSeq" id="WP_081019427.1">
    <property type="nucleotide sequence ID" value="NZ_CZAY01000009.1"/>
</dbReference>
<dbReference type="OrthoDB" id="2055580at2"/>
<name>A0A174P4G4_9FIRM</name>
<accession>A0A174P4G4</accession>
<gene>
    <name evidence="1" type="ORF">ERS852526_01426</name>
</gene>
<sequence length="55" mass="6566">MNVKRGIAEFIAKMSYKEAERSANTTCVFFHGQPKMPQCVHKLRKEKNKRWLREL</sequence>
<dbReference type="GeneID" id="96228722"/>
<evidence type="ECO:0000313" key="1">
    <source>
        <dbReference type="EMBL" id="CUP55874.1"/>
    </source>
</evidence>
<dbReference type="EMBL" id="CZAY01000009">
    <property type="protein sequence ID" value="CUP55874.1"/>
    <property type="molecule type" value="Genomic_DNA"/>
</dbReference>
<dbReference type="NCBIfam" id="TIGR04223">
    <property type="entry name" value="quorum_AgrD"/>
    <property type="match status" value="1"/>
</dbReference>